<feature type="binding site" evidence="4">
    <location>
        <position position="93"/>
    </location>
    <ligand>
        <name>a divalent metal cation</name>
        <dbReference type="ChEBI" id="CHEBI:60240"/>
        <label>1</label>
    </ligand>
</feature>
<feature type="binding site" evidence="4">
    <location>
        <position position="154"/>
    </location>
    <ligand>
        <name>a divalent metal cation</name>
        <dbReference type="ChEBI" id="CHEBI:60240"/>
        <label>2</label>
    </ligand>
</feature>
<keyword evidence="2 4" id="KW-0479">Metal-binding</keyword>
<dbReference type="GO" id="GO:0046872">
    <property type="term" value="F:metal ion binding"/>
    <property type="evidence" value="ECO:0007669"/>
    <property type="project" value="UniProtKB-KW"/>
</dbReference>
<dbReference type="Proteomes" id="UP000288058">
    <property type="component" value="Unassembled WGS sequence"/>
</dbReference>
<dbReference type="SUPFAM" id="SSF51556">
    <property type="entry name" value="Metallo-dependent hydrolases"/>
    <property type="match status" value="1"/>
</dbReference>
<keyword evidence="3 5" id="KW-0378">Hydrolase</keyword>
<dbReference type="RefSeq" id="WP_126782845.1">
    <property type="nucleotide sequence ID" value="NZ_PIQC01000008.1"/>
</dbReference>
<dbReference type="PROSITE" id="PS01091">
    <property type="entry name" value="TATD_3"/>
    <property type="match status" value="1"/>
</dbReference>
<dbReference type="PANTHER" id="PTHR46124">
    <property type="entry name" value="D-AMINOACYL-TRNA DEACYLASE"/>
    <property type="match status" value="1"/>
</dbReference>
<dbReference type="FunFam" id="3.20.20.140:FF:000005">
    <property type="entry name" value="TatD family hydrolase"/>
    <property type="match status" value="1"/>
</dbReference>
<evidence type="ECO:0000256" key="3">
    <source>
        <dbReference type="ARBA" id="ARBA00022801"/>
    </source>
</evidence>
<comment type="similarity">
    <text evidence="1">Belongs to the metallo-dependent hydrolases superfamily. TatD-type hydrolase family.</text>
</comment>
<accession>A0A432YUM4</accession>
<dbReference type="OrthoDB" id="9810005at2"/>
<evidence type="ECO:0000256" key="4">
    <source>
        <dbReference type="PIRSR" id="PIRSR005902-1"/>
    </source>
</evidence>
<proteinExistence type="inferred from homology"/>
<dbReference type="GO" id="GO:0016788">
    <property type="term" value="F:hydrolase activity, acting on ester bonds"/>
    <property type="evidence" value="ECO:0007669"/>
    <property type="project" value="InterPro"/>
</dbReference>
<gene>
    <name evidence="5" type="ORF">CWI78_10930</name>
</gene>
<dbReference type="InterPro" id="IPR001130">
    <property type="entry name" value="TatD-like"/>
</dbReference>
<evidence type="ECO:0000256" key="1">
    <source>
        <dbReference type="ARBA" id="ARBA00009275"/>
    </source>
</evidence>
<name>A0A432YUM4_9GAMM</name>
<comment type="caution">
    <text evidence="5">The sequence shown here is derived from an EMBL/GenBank/DDBJ whole genome shotgun (WGS) entry which is preliminary data.</text>
</comment>
<keyword evidence="6" id="KW-1185">Reference proteome</keyword>
<evidence type="ECO:0000313" key="6">
    <source>
        <dbReference type="Proteomes" id="UP000288058"/>
    </source>
</evidence>
<dbReference type="AlphaFoldDB" id="A0A432YUM4"/>
<reference evidence="6" key="1">
    <citation type="journal article" date="2018" name="Front. Microbiol.">
        <title>Genome-Based Analysis Reveals the Taxonomy and Diversity of the Family Idiomarinaceae.</title>
        <authorList>
            <person name="Liu Y."/>
            <person name="Lai Q."/>
            <person name="Shao Z."/>
        </authorList>
    </citation>
    <scope>NUCLEOTIDE SEQUENCE [LARGE SCALE GENOMIC DNA]</scope>
    <source>
        <strain evidence="6">R22</strain>
    </source>
</reference>
<protein>
    <submittedName>
        <fullName evidence="5">Hydrolase TatD</fullName>
    </submittedName>
</protein>
<evidence type="ECO:0000313" key="5">
    <source>
        <dbReference type="EMBL" id="RUO67016.1"/>
    </source>
</evidence>
<dbReference type="PANTHER" id="PTHR46124:SF2">
    <property type="entry name" value="D-AMINOACYL-TRNA DEACYLASE"/>
    <property type="match status" value="1"/>
</dbReference>
<dbReference type="PROSITE" id="PS01090">
    <property type="entry name" value="TATD_2"/>
    <property type="match status" value="1"/>
</dbReference>
<dbReference type="EMBL" id="PIQC01000008">
    <property type="protein sequence ID" value="RUO67016.1"/>
    <property type="molecule type" value="Genomic_DNA"/>
</dbReference>
<dbReference type="InterPro" id="IPR018228">
    <property type="entry name" value="DNase_TatD-rel_CS"/>
</dbReference>
<organism evidence="5 6">
    <name type="scientific">Idiomarina ramblicola</name>
    <dbReference type="NCBI Taxonomy" id="263724"/>
    <lineage>
        <taxon>Bacteria</taxon>
        <taxon>Pseudomonadati</taxon>
        <taxon>Pseudomonadota</taxon>
        <taxon>Gammaproteobacteria</taxon>
        <taxon>Alteromonadales</taxon>
        <taxon>Idiomarinaceae</taxon>
        <taxon>Idiomarina</taxon>
    </lineage>
</organism>
<dbReference type="Gene3D" id="3.20.20.140">
    <property type="entry name" value="Metal-dependent hydrolases"/>
    <property type="match status" value="1"/>
</dbReference>
<feature type="binding site" evidence="4">
    <location>
        <position position="205"/>
    </location>
    <ligand>
        <name>a divalent metal cation</name>
        <dbReference type="ChEBI" id="CHEBI:60240"/>
        <label>1</label>
    </ligand>
</feature>
<dbReference type="GO" id="GO:0005829">
    <property type="term" value="C:cytosol"/>
    <property type="evidence" value="ECO:0007669"/>
    <property type="project" value="TreeGrafter"/>
</dbReference>
<evidence type="ECO:0000256" key="2">
    <source>
        <dbReference type="ARBA" id="ARBA00022723"/>
    </source>
</evidence>
<dbReference type="PIRSF" id="PIRSF005902">
    <property type="entry name" value="DNase_TatD"/>
    <property type="match status" value="1"/>
</dbReference>
<feature type="binding site" evidence="4">
    <location>
        <position position="129"/>
    </location>
    <ligand>
        <name>a divalent metal cation</name>
        <dbReference type="ChEBI" id="CHEBI:60240"/>
        <label>2</label>
    </ligand>
</feature>
<dbReference type="InterPro" id="IPR032466">
    <property type="entry name" value="Metal_Hydrolase"/>
</dbReference>
<dbReference type="Pfam" id="PF01026">
    <property type="entry name" value="TatD_DNase"/>
    <property type="match status" value="1"/>
</dbReference>
<dbReference type="CDD" id="cd01310">
    <property type="entry name" value="TatD_DNAse"/>
    <property type="match status" value="1"/>
</dbReference>
<sequence>MWFDAGVNLTNKRLLKDLDGVMLRAQQAEVRKQLIISTSIEEAEQALELCQQYPEQLVMTVGIHPHDAGEAPADYKQKLKELAQHPAVVAIGECGLDFNRNYSPRSAQEDVFIKQIELANELDLPLYLHERDAIERQITLLNQYCLDSTPCLTHCFTGGAEALARYSERGHWFGITGWVCDDRRNQELVAALPNLPLDRLVLETDAPFLLPRGVKPRPKMNEPRLLPAVGETLAGYLNLSTETLAELTRENAERFFRLGERSD</sequence>